<dbReference type="GO" id="GO:0008270">
    <property type="term" value="F:zinc ion binding"/>
    <property type="evidence" value="ECO:0007669"/>
    <property type="project" value="UniProtKB-KW"/>
</dbReference>
<dbReference type="AlphaFoldDB" id="A0A179EW83"/>
<proteinExistence type="predicted"/>
<gene>
    <name evidence="7" type="ORF">VFPPC_12612</name>
</gene>
<keyword evidence="4" id="KW-0862">Zinc</keyword>
<keyword evidence="5" id="KW-0539">Nucleus</keyword>
<comment type="caution">
    <text evidence="7">The sequence shown here is derived from an EMBL/GenBank/DDBJ whole genome shotgun (WGS) entry which is preliminary data.</text>
</comment>
<accession>A0A179EW83</accession>
<name>A0A179EW83_METCM</name>
<comment type="subcellular location">
    <subcellularLocation>
        <location evidence="1">Nucleus</location>
    </subcellularLocation>
</comment>
<evidence type="ECO:0000256" key="5">
    <source>
        <dbReference type="ARBA" id="ARBA00023242"/>
    </source>
</evidence>
<keyword evidence="8" id="KW-1185">Reference proteome</keyword>
<evidence type="ECO:0000256" key="3">
    <source>
        <dbReference type="ARBA" id="ARBA00022771"/>
    </source>
</evidence>
<dbReference type="GeneID" id="28854409"/>
<evidence type="ECO:0000313" key="8">
    <source>
        <dbReference type="Proteomes" id="UP000078397"/>
    </source>
</evidence>
<dbReference type="PANTHER" id="PTHR46481">
    <property type="entry name" value="ZINC FINGER BED DOMAIN-CONTAINING PROTEIN 4"/>
    <property type="match status" value="1"/>
</dbReference>
<sequence length="292" mass="31960">MNSFLVRTPSGLESTVTATTESASQTADSPGIPPAEPTNSTSKRKRMTTAEATWEHTRRPRATEPERGGPKQDLVFYCKYCNSPPYSTYVSTTFRNHLLKVHSVEAASAEPNSTKKARTNLLKGAFNKAGEIEVAKLQEREEHVLRNALNRKAAMEAVVQLVTVRNLPYNCNAWPELHALLMAANYTAEDLINTSHGHIQKLCSNSYAIHKDILRKRLQSSPSKLHLSADVWSAPNHKGFLGICAQFMQEGEMSPCQALLALPELPGKDGPGSRVESNSTQSTGCSSVVGRS</sequence>
<evidence type="ECO:0000313" key="7">
    <source>
        <dbReference type="EMBL" id="OAQ57444.1"/>
    </source>
</evidence>
<dbReference type="GO" id="GO:0005634">
    <property type="term" value="C:nucleus"/>
    <property type="evidence" value="ECO:0007669"/>
    <property type="project" value="UniProtKB-SubCell"/>
</dbReference>
<reference evidence="7 8" key="1">
    <citation type="journal article" date="2016" name="PLoS Pathog.">
        <title>Biosynthesis of antibiotic leucinostatins in bio-control fungus Purpureocillium lilacinum and their inhibition on phytophthora revealed by genome mining.</title>
        <authorList>
            <person name="Wang G."/>
            <person name="Liu Z."/>
            <person name="Lin R."/>
            <person name="Li E."/>
            <person name="Mao Z."/>
            <person name="Ling J."/>
            <person name="Yang Y."/>
            <person name="Yin W.B."/>
            <person name="Xie B."/>
        </authorList>
    </citation>
    <scope>NUCLEOTIDE SEQUENCE [LARGE SCALE GENOMIC DNA]</scope>
    <source>
        <strain evidence="7">170</strain>
    </source>
</reference>
<feature type="compositionally biased region" description="Low complexity" evidence="6">
    <location>
        <begin position="14"/>
        <end position="27"/>
    </location>
</feature>
<dbReference type="InterPro" id="IPR052035">
    <property type="entry name" value="ZnF_BED_domain_contain"/>
</dbReference>
<dbReference type="PANTHER" id="PTHR46481:SF10">
    <property type="entry name" value="ZINC FINGER BED DOMAIN-CONTAINING PROTEIN 39"/>
    <property type="match status" value="1"/>
</dbReference>
<feature type="compositionally biased region" description="Basic and acidic residues" evidence="6">
    <location>
        <begin position="53"/>
        <end position="69"/>
    </location>
</feature>
<evidence type="ECO:0000256" key="4">
    <source>
        <dbReference type="ARBA" id="ARBA00022833"/>
    </source>
</evidence>
<dbReference type="KEGG" id="pchm:VFPPC_12612"/>
<dbReference type="OrthoDB" id="5147528at2759"/>
<evidence type="ECO:0000256" key="1">
    <source>
        <dbReference type="ARBA" id="ARBA00004123"/>
    </source>
</evidence>
<evidence type="ECO:0000256" key="2">
    <source>
        <dbReference type="ARBA" id="ARBA00022723"/>
    </source>
</evidence>
<feature type="region of interest" description="Disordered" evidence="6">
    <location>
        <begin position="1"/>
        <end position="69"/>
    </location>
</feature>
<organism evidence="7 8">
    <name type="scientific">Pochonia chlamydosporia 170</name>
    <dbReference type="NCBI Taxonomy" id="1380566"/>
    <lineage>
        <taxon>Eukaryota</taxon>
        <taxon>Fungi</taxon>
        <taxon>Dikarya</taxon>
        <taxon>Ascomycota</taxon>
        <taxon>Pezizomycotina</taxon>
        <taxon>Sordariomycetes</taxon>
        <taxon>Hypocreomycetidae</taxon>
        <taxon>Hypocreales</taxon>
        <taxon>Clavicipitaceae</taxon>
        <taxon>Pochonia</taxon>
    </lineage>
</organism>
<protein>
    <submittedName>
        <fullName evidence="7">Ribonuclease H-like protein</fullName>
    </submittedName>
</protein>
<keyword evidence="2" id="KW-0479">Metal-binding</keyword>
<dbReference type="Proteomes" id="UP000078397">
    <property type="component" value="Unassembled WGS sequence"/>
</dbReference>
<feature type="compositionally biased region" description="Polar residues" evidence="6">
    <location>
        <begin position="275"/>
        <end position="286"/>
    </location>
</feature>
<feature type="region of interest" description="Disordered" evidence="6">
    <location>
        <begin position="264"/>
        <end position="292"/>
    </location>
</feature>
<dbReference type="RefSeq" id="XP_018135768.1">
    <property type="nucleotide sequence ID" value="XM_018290415.1"/>
</dbReference>
<keyword evidence="3" id="KW-0863">Zinc-finger</keyword>
<dbReference type="EMBL" id="LSBJ02000024">
    <property type="protein sequence ID" value="OAQ57444.1"/>
    <property type="molecule type" value="Genomic_DNA"/>
</dbReference>
<evidence type="ECO:0000256" key="6">
    <source>
        <dbReference type="SAM" id="MobiDB-lite"/>
    </source>
</evidence>